<sequence>MIYLMVLRAAECLRSEVNQQTYSVLTPLPGDGVGSAHGVAVLRQSYVPTCLKIAIFLSDY</sequence>
<protein>
    <submittedName>
        <fullName evidence="1">Uncharacterized protein</fullName>
    </submittedName>
</protein>
<evidence type="ECO:0000313" key="2">
    <source>
        <dbReference type="Proteomes" id="UP000219058"/>
    </source>
</evidence>
<dbReference type="AlphaFoldDB" id="A0A2A6EG71"/>
<dbReference type="Proteomes" id="UP000219058">
    <property type="component" value="Unassembled WGS sequence"/>
</dbReference>
<organism evidence="1 2">
    <name type="scientific">Prevotella intermedia</name>
    <dbReference type="NCBI Taxonomy" id="28131"/>
    <lineage>
        <taxon>Bacteria</taxon>
        <taxon>Pseudomonadati</taxon>
        <taxon>Bacteroidota</taxon>
        <taxon>Bacteroidia</taxon>
        <taxon>Bacteroidales</taxon>
        <taxon>Prevotellaceae</taxon>
        <taxon>Prevotella</taxon>
    </lineage>
</organism>
<gene>
    <name evidence="1" type="ORF">CLI71_05270</name>
</gene>
<evidence type="ECO:0000313" key="1">
    <source>
        <dbReference type="EMBL" id="PDP60543.1"/>
    </source>
</evidence>
<proteinExistence type="predicted"/>
<dbReference type="RefSeq" id="WP_097549986.1">
    <property type="nucleotide sequence ID" value="NZ_NSLY01000010.1"/>
</dbReference>
<accession>A0A2A6EG71</accession>
<name>A0A2A6EG71_PREIN</name>
<comment type="caution">
    <text evidence="1">The sequence shown here is derived from an EMBL/GenBank/DDBJ whole genome shotgun (WGS) entry which is preliminary data.</text>
</comment>
<reference evidence="1 2" key="1">
    <citation type="submission" date="2017-09" db="EMBL/GenBank/DDBJ databases">
        <title>Phase variable restriction modification systems are present in the genome sequences of periodontal pathogens Prevotella intermedia, Tannerella forsythia and Porphyromonas gingivalis.</title>
        <authorList>
            <person name="Haigh R.D."/>
            <person name="Crawford L."/>
            <person name="Ralph J."/>
            <person name="Wanford J."/>
            <person name="Vartoukian S.R."/>
            <person name="Hijazib K."/>
            <person name="Wade W."/>
            <person name="Oggioni M.R."/>
        </authorList>
    </citation>
    <scope>NUCLEOTIDE SEQUENCE [LARGE SCALE GENOMIC DNA]</scope>
    <source>
        <strain evidence="1 2">WW2834</strain>
    </source>
</reference>
<dbReference type="EMBL" id="NSLY01000010">
    <property type="protein sequence ID" value="PDP60543.1"/>
    <property type="molecule type" value="Genomic_DNA"/>
</dbReference>